<dbReference type="InterPro" id="IPR050084">
    <property type="entry name" value="NADPH_dep_7-cyano-7-deazaG_red"/>
</dbReference>
<dbReference type="PANTHER" id="PTHR34354">
    <property type="entry name" value="NADPH-DEPENDENT 7-CYANO-7-DEAZAGUANINE REDUCTASE"/>
    <property type="match status" value="1"/>
</dbReference>
<dbReference type="GO" id="GO:0033739">
    <property type="term" value="F:preQ1 synthase activity"/>
    <property type="evidence" value="ECO:0007669"/>
    <property type="project" value="UniProtKB-UniRule"/>
</dbReference>
<dbReference type="GO" id="GO:0005737">
    <property type="term" value="C:cytoplasm"/>
    <property type="evidence" value="ECO:0007669"/>
    <property type="project" value="UniProtKB-SubCell"/>
</dbReference>
<dbReference type="AlphaFoldDB" id="A0A931IW02"/>
<keyword evidence="8" id="KW-1185">Reference proteome</keyword>
<dbReference type="Pfam" id="PF14489">
    <property type="entry name" value="QueF"/>
    <property type="match status" value="1"/>
</dbReference>
<keyword evidence="4 5" id="KW-0560">Oxidoreductase</keyword>
<keyword evidence="3 5" id="KW-0521">NADP</keyword>
<evidence type="ECO:0000256" key="1">
    <source>
        <dbReference type="ARBA" id="ARBA00022490"/>
    </source>
</evidence>
<comment type="similarity">
    <text evidence="5">Belongs to the GTP cyclohydrolase I family. QueF type 1 subfamily.</text>
</comment>
<comment type="function">
    <text evidence="5">Catalyzes the NADPH-dependent reduction of 7-cyano-7-deazaguanine (preQ0) to 7-aminomethyl-7-deazaguanine (preQ1).</text>
</comment>
<feature type="binding site" evidence="5">
    <location>
        <begin position="90"/>
        <end position="92"/>
    </location>
    <ligand>
        <name>substrate</name>
    </ligand>
</feature>
<evidence type="ECO:0000313" key="7">
    <source>
        <dbReference type="EMBL" id="MBH9552957.1"/>
    </source>
</evidence>
<dbReference type="InterPro" id="IPR043133">
    <property type="entry name" value="GTP-CH-I_C/QueF"/>
</dbReference>
<feature type="active site" description="Proton donor" evidence="5">
    <location>
        <position position="75"/>
    </location>
</feature>
<feature type="active site" description="Thioimide intermediate" evidence="5">
    <location>
        <position position="68"/>
    </location>
</feature>
<evidence type="ECO:0000256" key="6">
    <source>
        <dbReference type="SAM" id="MobiDB-lite"/>
    </source>
</evidence>
<evidence type="ECO:0000256" key="3">
    <source>
        <dbReference type="ARBA" id="ARBA00022857"/>
    </source>
</evidence>
<feature type="binding site" evidence="5">
    <location>
        <begin position="109"/>
        <end position="110"/>
    </location>
    <ligand>
        <name>substrate</name>
    </ligand>
</feature>
<evidence type="ECO:0000256" key="2">
    <source>
        <dbReference type="ARBA" id="ARBA00022785"/>
    </source>
</evidence>
<dbReference type="HAMAP" id="MF_00818">
    <property type="entry name" value="QueF_type1"/>
    <property type="match status" value="1"/>
</dbReference>
<dbReference type="Gene3D" id="3.30.1130.10">
    <property type="match status" value="1"/>
</dbReference>
<dbReference type="InterPro" id="IPR029500">
    <property type="entry name" value="QueF"/>
</dbReference>
<dbReference type="PANTHER" id="PTHR34354:SF1">
    <property type="entry name" value="NADPH-DEPENDENT 7-CYANO-7-DEAZAGUANINE REDUCTASE"/>
    <property type="match status" value="1"/>
</dbReference>
<comment type="subcellular location">
    <subcellularLocation>
        <location evidence="5">Cytoplasm</location>
    </subcellularLocation>
</comment>
<keyword evidence="1 5" id="KW-0963">Cytoplasm</keyword>
<dbReference type="EC" id="1.7.1.13" evidence="5"/>
<protein>
    <recommendedName>
        <fullName evidence="5">NADPH-dependent 7-cyano-7-deazaguanine reductase</fullName>
        <ecNumber evidence="5">1.7.1.13</ecNumber>
    </recommendedName>
    <alternativeName>
        <fullName evidence="5">7-cyano-7-carbaguanine reductase</fullName>
    </alternativeName>
    <alternativeName>
        <fullName evidence="5">NADPH-dependent nitrile oxidoreductase</fullName>
    </alternativeName>
    <alternativeName>
        <fullName evidence="5">PreQ(0) reductase</fullName>
    </alternativeName>
</protein>
<dbReference type="Proteomes" id="UP000620139">
    <property type="component" value="Unassembled WGS sequence"/>
</dbReference>
<comment type="caution">
    <text evidence="7">The sequence shown here is derived from an EMBL/GenBank/DDBJ whole genome shotgun (WGS) entry which is preliminary data.</text>
</comment>
<dbReference type="EMBL" id="JAEDAL010000003">
    <property type="protein sequence ID" value="MBH9552957.1"/>
    <property type="molecule type" value="Genomic_DNA"/>
</dbReference>
<sequence length="176" mass="19956">MASTPKKSPTPKSPAKKAPAQPKLGASQRQMPANPPSRPSKELQVFPNPAPQRDYLLQFQVPEFTCHCPLTQQPDFAHFVIEMVADEWCVELKSLKMYMWSYRDEGAFHEAVTNQILDDIVKVTNPRFCRVKARWYVRGGIYTNVVVEHRKKGWKPATPVEFGGASFPQESGMLPL</sequence>
<organism evidence="7 8">
    <name type="scientific">Inhella gelatinilytica</name>
    <dbReference type="NCBI Taxonomy" id="2795030"/>
    <lineage>
        <taxon>Bacteria</taxon>
        <taxon>Pseudomonadati</taxon>
        <taxon>Pseudomonadota</taxon>
        <taxon>Betaproteobacteria</taxon>
        <taxon>Burkholderiales</taxon>
        <taxon>Sphaerotilaceae</taxon>
        <taxon>Inhella</taxon>
    </lineage>
</organism>
<dbReference type="GO" id="GO:0008616">
    <property type="term" value="P:tRNA queuosine(34) biosynthetic process"/>
    <property type="evidence" value="ECO:0007669"/>
    <property type="project" value="UniProtKB-UniRule"/>
</dbReference>
<keyword evidence="2 5" id="KW-0671">Queuosine biosynthesis</keyword>
<gene>
    <name evidence="5 7" type="primary">queF</name>
    <name evidence="7" type="ORF">I7X43_08825</name>
</gene>
<evidence type="ECO:0000313" key="8">
    <source>
        <dbReference type="Proteomes" id="UP000620139"/>
    </source>
</evidence>
<name>A0A931IW02_9BURK</name>
<proteinExistence type="inferred from homology"/>
<feature type="region of interest" description="Disordered" evidence="6">
    <location>
        <begin position="1"/>
        <end position="45"/>
    </location>
</feature>
<dbReference type="NCBIfam" id="TIGR03139">
    <property type="entry name" value="QueF-II"/>
    <property type="match status" value="1"/>
</dbReference>
<evidence type="ECO:0000256" key="4">
    <source>
        <dbReference type="ARBA" id="ARBA00023002"/>
    </source>
</evidence>
<comment type="catalytic activity">
    <reaction evidence="5">
        <text>7-aminomethyl-7-carbaguanine + 2 NADP(+) = 7-cyano-7-carbaguanine + 2 NADPH + 3 H(+)</text>
        <dbReference type="Rhea" id="RHEA:13409"/>
        <dbReference type="ChEBI" id="CHEBI:15378"/>
        <dbReference type="ChEBI" id="CHEBI:45075"/>
        <dbReference type="ChEBI" id="CHEBI:57783"/>
        <dbReference type="ChEBI" id="CHEBI:58349"/>
        <dbReference type="ChEBI" id="CHEBI:58703"/>
        <dbReference type="EC" id="1.7.1.13"/>
    </reaction>
</comment>
<comment type="pathway">
    <text evidence="5">tRNA modification; tRNA-queuosine biosynthesis.</text>
</comment>
<reference evidence="7" key="1">
    <citation type="submission" date="2020-12" db="EMBL/GenBank/DDBJ databases">
        <title>The genome sequence of Inhella sp. 4Y17.</title>
        <authorList>
            <person name="Liu Y."/>
        </authorList>
    </citation>
    <scope>NUCLEOTIDE SEQUENCE</scope>
    <source>
        <strain evidence="7">4Y10</strain>
    </source>
</reference>
<evidence type="ECO:0000256" key="5">
    <source>
        <dbReference type="HAMAP-Rule" id="MF_00818"/>
    </source>
</evidence>
<dbReference type="InterPro" id="IPR016856">
    <property type="entry name" value="QueF_type1"/>
</dbReference>
<accession>A0A931IW02</accession>
<dbReference type="SUPFAM" id="SSF55620">
    <property type="entry name" value="Tetrahydrobiopterin biosynthesis enzymes-like"/>
    <property type="match status" value="1"/>
</dbReference>